<dbReference type="RefSeq" id="WP_106062326.1">
    <property type="nucleotide sequence ID" value="NZ_PVXO01000005.1"/>
</dbReference>
<evidence type="ECO:0000256" key="4">
    <source>
        <dbReference type="HAMAP-Rule" id="MF_00171"/>
    </source>
</evidence>
<gene>
    <name evidence="9" type="primary">truA_1</name>
    <name evidence="4" type="synonym">truA</name>
    <name evidence="9" type="ORF">CLLI_00950</name>
</gene>
<accession>A0A2T0B9J8</accession>
<dbReference type="InterPro" id="IPR020103">
    <property type="entry name" value="PsdUridine_synth_cat_dom_sf"/>
</dbReference>
<dbReference type="InterPro" id="IPR020095">
    <property type="entry name" value="PsdUridine_synth_TruA_C"/>
</dbReference>
<comment type="caution">
    <text evidence="4">Lacks conserved residue(s) required for the propagation of feature annotation.</text>
</comment>
<dbReference type="Proteomes" id="UP000239706">
    <property type="component" value="Unassembled WGS sequence"/>
</dbReference>
<dbReference type="Gene3D" id="3.30.70.660">
    <property type="entry name" value="Pseudouridine synthase I, catalytic domain, C-terminal subdomain"/>
    <property type="match status" value="1"/>
</dbReference>
<feature type="binding site" evidence="4 6">
    <location>
        <position position="112"/>
    </location>
    <ligand>
        <name>substrate</name>
    </ligand>
</feature>
<evidence type="ECO:0000256" key="1">
    <source>
        <dbReference type="ARBA" id="ARBA00009375"/>
    </source>
</evidence>
<feature type="domain" description="Pseudouridine synthase I TruA alpha/beta" evidence="8">
    <location>
        <begin position="8"/>
        <end position="105"/>
    </location>
</feature>
<evidence type="ECO:0000256" key="3">
    <source>
        <dbReference type="ARBA" id="ARBA00023235"/>
    </source>
</evidence>
<evidence type="ECO:0000256" key="7">
    <source>
        <dbReference type="RuleBase" id="RU003792"/>
    </source>
</evidence>
<dbReference type="AlphaFoldDB" id="A0A2T0B9J8"/>
<dbReference type="OrthoDB" id="9811823at2"/>
<reference evidence="9 10" key="1">
    <citation type="submission" date="2018-03" db="EMBL/GenBank/DDBJ databases">
        <title>Genome sequence of Clostridium liquoris DSM 100320.</title>
        <authorList>
            <person name="Poehlein A."/>
            <person name="Daniel R."/>
        </authorList>
    </citation>
    <scope>NUCLEOTIDE SEQUENCE [LARGE SCALE GENOMIC DNA]</scope>
    <source>
        <strain evidence="9 10">DSM 100320</strain>
    </source>
</reference>
<dbReference type="EC" id="5.4.99.12" evidence="4"/>
<dbReference type="PANTHER" id="PTHR11142:SF0">
    <property type="entry name" value="TRNA PSEUDOURIDINE SYNTHASE-LIKE 1"/>
    <property type="match status" value="1"/>
</dbReference>
<dbReference type="HAMAP" id="MF_00171">
    <property type="entry name" value="TruA"/>
    <property type="match status" value="1"/>
</dbReference>
<dbReference type="GO" id="GO:0003723">
    <property type="term" value="F:RNA binding"/>
    <property type="evidence" value="ECO:0007669"/>
    <property type="project" value="InterPro"/>
</dbReference>
<evidence type="ECO:0000259" key="8">
    <source>
        <dbReference type="Pfam" id="PF01416"/>
    </source>
</evidence>
<dbReference type="PIRSF" id="PIRSF001430">
    <property type="entry name" value="tRNA_psdUrid_synth"/>
    <property type="match status" value="1"/>
</dbReference>
<evidence type="ECO:0000313" key="9">
    <source>
        <dbReference type="EMBL" id="PRR80522.1"/>
    </source>
</evidence>
<comment type="subunit">
    <text evidence="4">Homodimer.</text>
</comment>
<evidence type="ECO:0000313" key="10">
    <source>
        <dbReference type="Proteomes" id="UP000239706"/>
    </source>
</evidence>
<organism evidence="9 10">
    <name type="scientific">Clostridium liquoris</name>
    <dbReference type="NCBI Taxonomy" id="1289519"/>
    <lineage>
        <taxon>Bacteria</taxon>
        <taxon>Bacillati</taxon>
        <taxon>Bacillota</taxon>
        <taxon>Clostridia</taxon>
        <taxon>Eubacteriales</taxon>
        <taxon>Clostridiaceae</taxon>
        <taxon>Clostridium</taxon>
    </lineage>
</organism>
<comment type="catalytic activity">
    <reaction evidence="4 7">
        <text>uridine(38/39/40) in tRNA = pseudouridine(38/39/40) in tRNA</text>
        <dbReference type="Rhea" id="RHEA:22376"/>
        <dbReference type="Rhea" id="RHEA-COMP:10085"/>
        <dbReference type="Rhea" id="RHEA-COMP:10087"/>
        <dbReference type="ChEBI" id="CHEBI:65314"/>
        <dbReference type="ChEBI" id="CHEBI:65315"/>
        <dbReference type="EC" id="5.4.99.12"/>
    </reaction>
</comment>
<dbReference type="SUPFAM" id="SSF55120">
    <property type="entry name" value="Pseudouridine synthase"/>
    <property type="match status" value="1"/>
</dbReference>
<sequence length="246" mass="27813">MKNIKLLIEYDGTNYSGWQKQINNNVSTIQGTIEQCLSKVTGEKVEVIGCSRTDAGVHAKGFVANFITESRIPSDKFKYAINRVLPEDIVIIDSKEENINFHARYCCIGKRYIYKILNRQWKSPILRNYAYHFKDKLDVESMNKAAQYLIGKHDFTSFKSSGSSVRSSVRTIMDAKVYAVEDLVIFIISGDGFLYNMVRIIVGTLIEVGIGKKKPEDIVSILEAKDRQKAGASAPARGLYLDEVFY</sequence>
<dbReference type="InterPro" id="IPR020097">
    <property type="entry name" value="PsdUridine_synth_TruA_a/b_dom"/>
</dbReference>
<proteinExistence type="inferred from homology"/>
<evidence type="ECO:0000256" key="6">
    <source>
        <dbReference type="PIRSR" id="PIRSR001430-2"/>
    </source>
</evidence>
<feature type="domain" description="Pseudouridine synthase I TruA alpha/beta" evidence="8">
    <location>
        <begin position="145"/>
        <end position="246"/>
    </location>
</feature>
<dbReference type="PANTHER" id="PTHR11142">
    <property type="entry name" value="PSEUDOURIDYLATE SYNTHASE"/>
    <property type="match status" value="1"/>
</dbReference>
<evidence type="ECO:0000256" key="2">
    <source>
        <dbReference type="ARBA" id="ARBA00022694"/>
    </source>
</evidence>
<name>A0A2T0B9J8_9CLOT</name>
<dbReference type="CDD" id="cd02570">
    <property type="entry name" value="PseudoU_synth_EcTruA"/>
    <property type="match status" value="1"/>
</dbReference>
<dbReference type="FunFam" id="3.30.70.580:FF:000001">
    <property type="entry name" value="tRNA pseudouridine synthase A"/>
    <property type="match status" value="1"/>
</dbReference>
<dbReference type="InterPro" id="IPR020094">
    <property type="entry name" value="TruA/RsuA/RluB/E/F_N"/>
</dbReference>
<dbReference type="EMBL" id="PVXO01000005">
    <property type="protein sequence ID" value="PRR80522.1"/>
    <property type="molecule type" value="Genomic_DNA"/>
</dbReference>
<dbReference type="GO" id="GO:0160147">
    <property type="term" value="F:tRNA pseudouridine(38-40) synthase activity"/>
    <property type="evidence" value="ECO:0007669"/>
    <property type="project" value="UniProtKB-EC"/>
</dbReference>
<comment type="caution">
    <text evidence="9">The sequence shown here is derived from an EMBL/GenBank/DDBJ whole genome shotgun (WGS) entry which is preliminary data.</text>
</comment>
<keyword evidence="2 4" id="KW-0819">tRNA processing</keyword>
<comment type="similarity">
    <text evidence="1 4 7">Belongs to the tRNA pseudouridine synthase TruA family.</text>
</comment>
<feature type="active site" description="Nucleophile" evidence="4 5">
    <location>
        <position position="54"/>
    </location>
</feature>
<dbReference type="GO" id="GO:0031119">
    <property type="term" value="P:tRNA pseudouridine synthesis"/>
    <property type="evidence" value="ECO:0007669"/>
    <property type="project" value="UniProtKB-UniRule"/>
</dbReference>
<dbReference type="Pfam" id="PF01416">
    <property type="entry name" value="PseudoU_synth_1"/>
    <property type="match status" value="2"/>
</dbReference>
<dbReference type="Gene3D" id="3.30.70.580">
    <property type="entry name" value="Pseudouridine synthase I, catalytic domain, N-terminal subdomain"/>
    <property type="match status" value="1"/>
</dbReference>
<comment type="function">
    <text evidence="4">Formation of pseudouridine at positions 38, 39 and 40 in the anticodon stem and loop of transfer RNAs.</text>
</comment>
<keyword evidence="10" id="KW-1185">Reference proteome</keyword>
<dbReference type="InterPro" id="IPR001406">
    <property type="entry name" value="PsdUridine_synth_TruA"/>
</dbReference>
<dbReference type="NCBIfam" id="TIGR00071">
    <property type="entry name" value="hisT_truA"/>
    <property type="match status" value="1"/>
</dbReference>
<protein>
    <recommendedName>
        <fullName evidence="4">tRNA pseudouridine synthase A</fullName>
        <ecNumber evidence="4">5.4.99.12</ecNumber>
    </recommendedName>
    <alternativeName>
        <fullName evidence="4">tRNA pseudouridine(38-40) synthase</fullName>
    </alternativeName>
    <alternativeName>
        <fullName evidence="4">tRNA pseudouridylate synthase I</fullName>
    </alternativeName>
    <alternativeName>
        <fullName evidence="4">tRNA-uridine isomerase I</fullName>
    </alternativeName>
</protein>
<evidence type="ECO:0000256" key="5">
    <source>
        <dbReference type="PIRSR" id="PIRSR001430-1"/>
    </source>
</evidence>
<keyword evidence="3 4" id="KW-0413">Isomerase</keyword>